<evidence type="ECO:0000313" key="10">
    <source>
        <dbReference type="Proteomes" id="UP000186002"/>
    </source>
</evidence>
<comment type="cofactor">
    <cofactor evidence="2">
        <name>Mg(2+)</name>
        <dbReference type="ChEBI" id="CHEBI:18420"/>
    </cofactor>
</comment>
<dbReference type="SUPFAM" id="SSF55811">
    <property type="entry name" value="Nudix"/>
    <property type="match status" value="1"/>
</dbReference>
<name>A0A1M7HT17_9HYPH</name>
<proteinExistence type="predicted"/>
<dbReference type="EMBL" id="FRBW01000002">
    <property type="protein sequence ID" value="SHM31624.1"/>
    <property type="molecule type" value="Genomic_DNA"/>
</dbReference>
<evidence type="ECO:0000256" key="3">
    <source>
        <dbReference type="ARBA" id="ARBA00022723"/>
    </source>
</evidence>
<dbReference type="InterPro" id="IPR015797">
    <property type="entry name" value="NUDIX_hydrolase-like_dom_sf"/>
</dbReference>
<keyword evidence="4" id="KW-0378">Hydrolase</keyword>
<evidence type="ECO:0000256" key="7">
    <source>
        <dbReference type="SAM" id="MobiDB-lite"/>
    </source>
</evidence>
<dbReference type="GO" id="GO:0046872">
    <property type="term" value="F:metal ion binding"/>
    <property type="evidence" value="ECO:0007669"/>
    <property type="project" value="UniProtKB-KW"/>
</dbReference>
<evidence type="ECO:0000256" key="1">
    <source>
        <dbReference type="ARBA" id="ARBA00001936"/>
    </source>
</evidence>
<accession>A0A1M7HT17</accession>
<dbReference type="STRING" id="735517.SAMN05444272_2319"/>
<dbReference type="PANTHER" id="PTHR12992">
    <property type="entry name" value="NUDIX HYDROLASE"/>
    <property type="match status" value="1"/>
</dbReference>
<keyword evidence="5" id="KW-0460">Magnesium</keyword>
<dbReference type="InterPro" id="IPR000086">
    <property type="entry name" value="NUDIX_hydrolase_dom"/>
</dbReference>
<dbReference type="Proteomes" id="UP000186002">
    <property type="component" value="Unassembled WGS sequence"/>
</dbReference>
<keyword evidence="6" id="KW-0464">Manganese</keyword>
<organism evidence="9 10">
    <name type="scientific">Roseibium suaedae</name>
    <dbReference type="NCBI Taxonomy" id="735517"/>
    <lineage>
        <taxon>Bacteria</taxon>
        <taxon>Pseudomonadati</taxon>
        <taxon>Pseudomonadota</taxon>
        <taxon>Alphaproteobacteria</taxon>
        <taxon>Hyphomicrobiales</taxon>
        <taxon>Stappiaceae</taxon>
        <taxon>Roseibium</taxon>
    </lineage>
</organism>
<protein>
    <submittedName>
        <fullName evidence="9">NUDIX domain-containing protein</fullName>
    </submittedName>
</protein>
<evidence type="ECO:0000313" key="9">
    <source>
        <dbReference type="EMBL" id="SHM31624.1"/>
    </source>
</evidence>
<dbReference type="GO" id="GO:0010945">
    <property type="term" value="F:coenzyme A diphosphatase activity"/>
    <property type="evidence" value="ECO:0007669"/>
    <property type="project" value="InterPro"/>
</dbReference>
<comment type="cofactor">
    <cofactor evidence="1">
        <name>Mn(2+)</name>
        <dbReference type="ChEBI" id="CHEBI:29035"/>
    </cofactor>
</comment>
<dbReference type="Pfam" id="PF00293">
    <property type="entry name" value="NUDIX"/>
    <property type="match status" value="1"/>
</dbReference>
<dbReference type="PROSITE" id="PS51462">
    <property type="entry name" value="NUDIX"/>
    <property type="match status" value="1"/>
</dbReference>
<dbReference type="Gene3D" id="3.90.79.10">
    <property type="entry name" value="Nucleoside Triphosphate Pyrophosphohydrolase"/>
    <property type="match status" value="1"/>
</dbReference>
<keyword evidence="10" id="KW-1185">Reference proteome</keyword>
<keyword evidence="3" id="KW-0479">Metal-binding</keyword>
<feature type="region of interest" description="Disordered" evidence="7">
    <location>
        <begin position="1"/>
        <end position="31"/>
    </location>
</feature>
<feature type="compositionally biased region" description="Basic and acidic residues" evidence="7">
    <location>
        <begin position="7"/>
        <end position="19"/>
    </location>
</feature>
<dbReference type="InterPro" id="IPR045121">
    <property type="entry name" value="CoAse"/>
</dbReference>
<dbReference type="AlphaFoldDB" id="A0A1M7HT17"/>
<evidence type="ECO:0000256" key="4">
    <source>
        <dbReference type="ARBA" id="ARBA00022801"/>
    </source>
</evidence>
<dbReference type="PANTHER" id="PTHR12992:SF11">
    <property type="entry name" value="MITOCHONDRIAL COENZYME A DIPHOSPHATASE NUDT8"/>
    <property type="match status" value="1"/>
</dbReference>
<sequence length="231" mass="25109">MGQVMRGLEDRPAGERHPLEPGNASPGNASYDSFRSQLLRLAAGRMARDTGDHVLNPDLGPYARWTGAPRDAAVLIPVVIHEAEPTVILTLRTPHLSSHAGQIAFPGGKIDGTDGGPWQAALREANEEIGLDPHSVEKVAELAPYLTGSGYKVTPVVAGIRPGFSLQPNPGEVADIFEVPLSFLMNPANHLKQSRDWEGKPRYFYAMPYGERYIWGVTAGIIRSLYETVYG</sequence>
<reference evidence="9 10" key="1">
    <citation type="submission" date="2016-11" db="EMBL/GenBank/DDBJ databases">
        <authorList>
            <person name="Jaros S."/>
            <person name="Januszkiewicz K."/>
            <person name="Wedrychowicz H."/>
        </authorList>
    </citation>
    <scope>NUCLEOTIDE SEQUENCE [LARGE SCALE GENOMIC DNA]</scope>
    <source>
        <strain evidence="9 10">DSM 22153</strain>
    </source>
</reference>
<feature type="domain" description="Nudix hydrolase" evidence="8">
    <location>
        <begin position="69"/>
        <end position="205"/>
    </location>
</feature>
<evidence type="ECO:0000259" key="8">
    <source>
        <dbReference type="PROSITE" id="PS51462"/>
    </source>
</evidence>
<evidence type="ECO:0000256" key="2">
    <source>
        <dbReference type="ARBA" id="ARBA00001946"/>
    </source>
</evidence>
<dbReference type="NCBIfam" id="NF007980">
    <property type="entry name" value="PRK10707.1"/>
    <property type="match status" value="1"/>
</dbReference>
<evidence type="ECO:0000256" key="6">
    <source>
        <dbReference type="ARBA" id="ARBA00023211"/>
    </source>
</evidence>
<dbReference type="CDD" id="cd03426">
    <property type="entry name" value="NUDIX_CoAse_Nudt7"/>
    <property type="match status" value="1"/>
</dbReference>
<gene>
    <name evidence="9" type="ORF">SAMN05444272_2319</name>
</gene>
<evidence type="ECO:0000256" key="5">
    <source>
        <dbReference type="ARBA" id="ARBA00022842"/>
    </source>
</evidence>